<feature type="domain" description="SHSP" evidence="3">
    <location>
        <begin position="35"/>
        <end position="149"/>
    </location>
</feature>
<dbReference type="PROSITE" id="PS01031">
    <property type="entry name" value="SHSP"/>
    <property type="match status" value="1"/>
</dbReference>
<dbReference type="RefSeq" id="WP_058183851.1">
    <property type="nucleotide sequence ID" value="NZ_LMTZ01000099.1"/>
</dbReference>
<dbReference type="SUPFAM" id="SSF49764">
    <property type="entry name" value="HSP20-like chaperones"/>
    <property type="match status" value="1"/>
</dbReference>
<keyword evidence="5" id="KW-1185">Reference proteome</keyword>
<protein>
    <submittedName>
        <fullName evidence="4">Molecular chaperone</fullName>
    </submittedName>
</protein>
<sequence>MALIHWQPFQEMEALRRDMNRLFDSLSATQEQSMMQQMTFLPAAEMEETENTINLKLEIPGVEAKDLDVQVTKEAVIINGERKSESNSKQNGVTRSEFRYGMFSRTIPLPNWVDNTNVKGNYKNGILKLELPKTEKQNIKVSKVNISSASSSKDCQVNVENC</sequence>
<dbReference type="Gene3D" id="2.60.40.790">
    <property type="match status" value="1"/>
</dbReference>
<dbReference type="PANTHER" id="PTHR11527">
    <property type="entry name" value="HEAT-SHOCK PROTEIN 20 FAMILY MEMBER"/>
    <property type="match status" value="1"/>
</dbReference>
<evidence type="ECO:0000259" key="3">
    <source>
        <dbReference type="PROSITE" id="PS01031"/>
    </source>
</evidence>
<dbReference type="Pfam" id="PF00011">
    <property type="entry name" value="HSP20"/>
    <property type="match status" value="1"/>
</dbReference>
<comment type="caution">
    <text evidence="4">The sequence shown here is derived from an EMBL/GenBank/DDBJ whole genome shotgun (WGS) entry which is preliminary data.</text>
</comment>
<dbReference type="EMBL" id="LMTZ01000099">
    <property type="protein sequence ID" value="KST66153.1"/>
    <property type="molecule type" value="Genomic_DNA"/>
</dbReference>
<evidence type="ECO:0000313" key="5">
    <source>
        <dbReference type="Proteomes" id="UP000053372"/>
    </source>
</evidence>
<organism evidence="4 5">
    <name type="scientific">Mastigocoleus testarum BC008</name>
    <dbReference type="NCBI Taxonomy" id="371196"/>
    <lineage>
        <taxon>Bacteria</taxon>
        <taxon>Bacillati</taxon>
        <taxon>Cyanobacteriota</taxon>
        <taxon>Cyanophyceae</taxon>
        <taxon>Nostocales</taxon>
        <taxon>Hapalosiphonaceae</taxon>
        <taxon>Mastigocoleus</taxon>
    </lineage>
</organism>
<evidence type="ECO:0000313" key="4">
    <source>
        <dbReference type="EMBL" id="KST66153.1"/>
    </source>
</evidence>
<dbReference type="Proteomes" id="UP000053372">
    <property type="component" value="Unassembled WGS sequence"/>
</dbReference>
<accession>A0A0V7ZNL5</accession>
<name>A0A0V7ZNL5_9CYAN</name>
<dbReference type="InterPro" id="IPR031107">
    <property type="entry name" value="Small_HSP"/>
</dbReference>
<evidence type="ECO:0000256" key="2">
    <source>
        <dbReference type="RuleBase" id="RU003616"/>
    </source>
</evidence>
<dbReference type="AlphaFoldDB" id="A0A0V7ZNL5"/>
<dbReference type="InterPro" id="IPR008978">
    <property type="entry name" value="HSP20-like_chaperone"/>
</dbReference>
<evidence type="ECO:0000256" key="1">
    <source>
        <dbReference type="PROSITE-ProRule" id="PRU00285"/>
    </source>
</evidence>
<dbReference type="InterPro" id="IPR002068">
    <property type="entry name" value="A-crystallin/Hsp20_dom"/>
</dbReference>
<gene>
    <name evidence="4" type="ORF">BC008_24575</name>
</gene>
<dbReference type="OrthoDB" id="9811615at2"/>
<comment type="similarity">
    <text evidence="1 2">Belongs to the small heat shock protein (HSP20) family.</text>
</comment>
<dbReference type="CDD" id="cd06464">
    <property type="entry name" value="ACD_sHsps-like"/>
    <property type="match status" value="1"/>
</dbReference>
<proteinExistence type="inferred from homology"/>
<reference evidence="4 5" key="1">
    <citation type="journal article" date="2015" name="Genome Announc.">
        <title>Draft Genome of the Euendolithic (true boring) Cyanobacterium Mastigocoleus testarum strain BC008.</title>
        <authorList>
            <person name="Guida B.S."/>
            <person name="Garcia-Pichel F."/>
        </authorList>
    </citation>
    <scope>NUCLEOTIDE SEQUENCE [LARGE SCALE GENOMIC DNA]</scope>
    <source>
        <strain evidence="4 5">BC008</strain>
    </source>
</reference>